<keyword evidence="6" id="KW-0961">Cell wall biogenesis/degradation</keyword>
<dbReference type="GO" id="GO:0009002">
    <property type="term" value="F:serine-type D-Ala-D-Ala carboxypeptidase activity"/>
    <property type="evidence" value="ECO:0007669"/>
    <property type="project" value="InterPro"/>
</dbReference>
<keyword evidence="13" id="KW-1185">Reference proteome</keyword>
<feature type="compositionally biased region" description="Basic and acidic residues" evidence="10">
    <location>
        <begin position="453"/>
        <end position="468"/>
    </location>
</feature>
<gene>
    <name evidence="12" type="ORF">G6W59_06770</name>
</gene>
<keyword evidence="5" id="KW-0573">Peptidoglycan synthesis</keyword>
<dbReference type="Pfam" id="PF00768">
    <property type="entry name" value="Peptidase_S11"/>
    <property type="match status" value="1"/>
</dbReference>
<feature type="compositionally biased region" description="Basic and acidic residues" evidence="10">
    <location>
        <begin position="1"/>
        <end position="16"/>
    </location>
</feature>
<keyword evidence="4" id="KW-0133">Cell shape</keyword>
<sequence length="922" mass="93801">MAGEIPDRSEQKKAAGEPEAPATDAPDPATDDRDPRIAVARETPDPVDHATTVLRADEGADGHEDEGGEPAEADADAEDAGKADAAGDAKGEADAAGEARDAESDAGDESGSGAEGAGTAGEAGGSAKGEDAGGEADGSAGRDEADGKADEDGAEAGDDKADDDKAGDDEAGAASGASDTGAGTDGRLRDAVAAWVATDEADEADEKGKPGEAEADSAAAGADEAAGEGEEEAEGASEAPQEPVRGAGGAKVPAAREAGGSEPEREPESAPEAEAEAVADGSDDADDDDAPKPAKAAAGDKPAESEADGEESSATAGGESDGAGGPGVKKDAGDGQVPAQGGKPEDGAKKADGGDEEAADGEDAAVVSTGVKLRKVGKREGVDQPTAVFRAPKSGPEVDQPTTMLKVGDAKPKPEAEDEPEAEKGAGGESEAERTSKFVPLRGLDGPAAVKPKPAEPKPAEAEEEAPRAKAAVPAPAAPADETAALPTAERTTQQPLPPLDLLAELTNTPPPPETPLRTAVRRVKIWTPLVILLLIVFAVVQSVRPLPEGTLALTAEETYTFKGEEPAMPWPTEGQATVTVDGIGSLGSYGEQKPIPIGSVAKVMTAYTILREHPVKKGTEGEMLTIDAKAQRDYENAGQESTVKVTEGQKISVKEAIEAIMLPSANNIARQLARWDSDGDEAAFVEKMNKYADELGMENTTYTDPSGLKETTVSSAEDQVKLGKAVMEFETFSSVVRLPNYESTTSGQTEKNYNFLVPMYGVVGIKTGSTTKAGGNLLFAAEKVVDGEKQLIIGAVFGQHAPPILDTATARSKDLILRTQELLTSKPVVRKGDVVGHVDDGLGSTTPVVATKDVPAVGWPGLTVKLALDDGGKALPHEAEAGTKVGVLSVGDGTGDAVEVPVALQSDLAEPSFGAKLQRIG</sequence>
<evidence type="ECO:0000256" key="2">
    <source>
        <dbReference type="ARBA" id="ARBA00022729"/>
    </source>
</evidence>
<dbReference type="InterPro" id="IPR018044">
    <property type="entry name" value="Peptidase_S11"/>
</dbReference>
<feature type="compositionally biased region" description="Basic and acidic residues" evidence="10">
    <location>
        <begin position="422"/>
        <end position="436"/>
    </location>
</feature>
<evidence type="ECO:0000259" key="11">
    <source>
        <dbReference type="Pfam" id="PF00768"/>
    </source>
</evidence>
<dbReference type="Proteomes" id="UP000540128">
    <property type="component" value="Unassembled WGS sequence"/>
</dbReference>
<dbReference type="PANTHER" id="PTHR21581">
    <property type="entry name" value="D-ALANYL-D-ALANINE CARBOXYPEPTIDASE"/>
    <property type="match status" value="1"/>
</dbReference>
<protein>
    <submittedName>
        <fullName evidence="12">D-alanyl-D-alanine carboxypeptidase</fullName>
    </submittedName>
</protein>
<dbReference type="InterPro" id="IPR001967">
    <property type="entry name" value="Peptidase_S11_N"/>
</dbReference>
<feature type="compositionally biased region" description="Low complexity" evidence="10">
    <location>
        <begin position="469"/>
        <end position="490"/>
    </location>
</feature>
<dbReference type="PANTHER" id="PTHR21581:SF33">
    <property type="entry name" value="D-ALANYL-D-ALANINE CARBOXYPEPTIDASE DACB"/>
    <property type="match status" value="1"/>
</dbReference>
<evidence type="ECO:0000256" key="6">
    <source>
        <dbReference type="ARBA" id="ARBA00023316"/>
    </source>
</evidence>
<proteinExistence type="inferred from homology"/>
<dbReference type="GO" id="GO:0006508">
    <property type="term" value="P:proteolysis"/>
    <property type="evidence" value="ECO:0007669"/>
    <property type="project" value="InterPro"/>
</dbReference>
<dbReference type="SUPFAM" id="SSF56601">
    <property type="entry name" value="beta-lactamase/transpeptidase-like"/>
    <property type="match status" value="1"/>
</dbReference>
<dbReference type="Gene3D" id="3.40.710.10">
    <property type="entry name" value="DD-peptidase/beta-lactamase superfamily"/>
    <property type="match status" value="1"/>
</dbReference>
<comment type="caution">
    <text evidence="12">The sequence shown here is derived from an EMBL/GenBank/DDBJ whole genome shotgun (WGS) entry which is preliminary data.</text>
</comment>
<feature type="compositionally biased region" description="Basic and acidic residues" evidence="10">
    <location>
        <begin position="140"/>
        <end position="164"/>
    </location>
</feature>
<feature type="compositionally biased region" description="Low complexity" evidence="10">
    <location>
        <begin position="17"/>
        <end position="28"/>
    </location>
</feature>
<feature type="compositionally biased region" description="Acidic residues" evidence="10">
    <location>
        <begin position="225"/>
        <end position="235"/>
    </location>
</feature>
<keyword evidence="2" id="KW-0732">Signal</keyword>
<dbReference type="EMBL" id="JAANNT010000003">
    <property type="protein sequence ID" value="NUV28043.1"/>
    <property type="molecule type" value="Genomic_DNA"/>
</dbReference>
<feature type="compositionally biased region" description="Low complexity" evidence="10">
    <location>
        <begin position="172"/>
        <end position="182"/>
    </location>
</feature>
<feature type="compositionally biased region" description="Gly residues" evidence="10">
    <location>
        <begin position="113"/>
        <end position="127"/>
    </location>
</feature>
<organism evidence="12 13">
    <name type="scientific">Streptomyces odorifer</name>
    <dbReference type="NCBI Taxonomy" id="53450"/>
    <lineage>
        <taxon>Bacteria</taxon>
        <taxon>Bacillati</taxon>
        <taxon>Actinomycetota</taxon>
        <taxon>Actinomycetes</taxon>
        <taxon>Kitasatosporales</taxon>
        <taxon>Streptomycetaceae</taxon>
        <taxon>Streptomyces</taxon>
        <taxon>Streptomyces albidoflavus group</taxon>
    </lineage>
</organism>
<dbReference type="InterPro" id="IPR012338">
    <property type="entry name" value="Beta-lactam/transpept-like"/>
</dbReference>
<evidence type="ECO:0000256" key="3">
    <source>
        <dbReference type="ARBA" id="ARBA00022801"/>
    </source>
</evidence>
<dbReference type="RefSeq" id="WP_175457405.1">
    <property type="nucleotide sequence ID" value="NZ_JAANNT010000003.1"/>
</dbReference>
<reference evidence="12 13" key="1">
    <citation type="submission" date="2020-03" db="EMBL/GenBank/DDBJ databases">
        <title>Complete genome sequence of sixteen Streptomyces strains facilitates identification of candidate genes involved in plant growth-promotion in grain legumes and cereals.</title>
        <authorList>
            <person name="Gopalakrishnan S."/>
            <person name="Thakur V."/>
            <person name="Saxena R."/>
            <person name="Vadlamudi S."/>
            <person name="Purohit S."/>
            <person name="Kumar V."/>
            <person name="Rathore A."/>
            <person name="Chitikineni A."/>
            <person name="Varshney R.K."/>
        </authorList>
    </citation>
    <scope>NUCLEOTIDE SEQUENCE [LARGE SCALE GENOMIC DNA]</scope>
    <source>
        <strain evidence="12 13">KAI-180</strain>
    </source>
</reference>
<feature type="compositionally biased region" description="Acidic residues" evidence="10">
    <location>
        <begin position="269"/>
        <end position="289"/>
    </location>
</feature>
<feature type="active site" evidence="7">
    <location>
        <position position="665"/>
    </location>
</feature>
<dbReference type="AlphaFoldDB" id="A0A7Y6C8T2"/>
<feature type="domain" description="Peptidase S11 D-alanyl-D-alanine carboxypeptidase A N-terminal" evidence="11">
    <location>
        <begin position="592"/>
        <end position="784"/>
    </location>
</feature>
<evidence type="ECO:0000256" key="7">
    <source>
        <dbReference type="PIRSR" id="PIRSR618044-1"/>
    </source>
</evidence>
<evidence type="ECO:0000256" key="8">
    <source>
        <dbReference type="PIRSR" id="PIRSR618044-2"/>
    </source>
</evidence>
<evidence type="ECO:0000256" key="1">
    <source>
        <dbReference type="ARBA" id="ARBA00007164"/>
    </source>
</evidence>
<evidence type="ECO:0000256" key="10">
    <source>
        <dbReference type="SAM" id="MobiDB-lite"/>
    </source>
</evidence>
<dbReference type="GO" id="GO:0008360">
    <property type="term" value="P:regulation of cell shape"/>
    <property type="evidence" value="ECO:0007669"/>
    <property type="project" value="UniProtKB-KW"/>
</dbReference>
<feature type="compositionally biased region" description="Basic and acidic residues" evidence="10">
    <location>
        <begin position="79"/>
        <end position="103"/>
    </location>
</feature>
<keyword evidence="12" id="KW-0121">Carboxypeptidase</keyword>
<evidence type="ECO:0000313" key="12">
    <source>
        <dbReference type="EMBL" id="NUV28043.1"/>
    </source>
</evidence>
<evidence type="ECO:0000256" key="9">
    <source>
        <dbReference type="RuleBase" id="RU004016"/>
    </source>
</evidence>
<feature type="region of interest" description="Disordered" evidence="10">
    <location>
        <begin position="1"/>
        <end position="494"/>
    </location>
</feature>
<feature type="binding site" evidence="8">
    <location>
        <position position="767"/>
    </location>
    <ligand>
        <name>substrate</name>
    </ligand>
</feature>
<name>A0A7Y6C8T2_9ACTN</name>
<feature type="active site" description="Acyl-ester intermediate" evidence="7">
    <location>
        <position position="600"/>
    </location>
</feature>
<feature type="compositionally biased region" description="Basic and acidic residues" evidence="10">
    <location>
        <begin position="343"/>
        <end position="353"/>
    </location>
</feature>
<evidence type="ECO:0000256" key="5">
    <source>
        <dbReference type="ARBA" id="ARBA00022984"/>
    </source>
</evidence>
<feature type="compositionally biased region" description="Acidic residues" evidence="10">
    <location>
        <begin position="63"/>
        <end position="78"/>
    </location>
</feature>
<keyword evidence="12" id="KW-0645">Protease</keyword>
<comment type="similarity">
    <text evidence="1 9">Belongs to the peptidase S11 family.</text>
</comment>
<feature type="compositionally biased region" description="Acidic residues" evidence="10">
    <location>
        <begin position="354"/>
        <end position="363"/>
    </location>
</feature>
<keyword evidence="3" id="KW-0378">Hydrolase</keyword>
<feature type="active site" description="Proton acceptor" evidence="7">
    <location>
        <position position="603"/>
    </location>
</feature>
<dbReference type="GO" id="GO:0009252">
    <property type="term" value="P:peptidoglycan biosynthetic process"/>
    <property type="evidence" value="ECO:0007669"/>
    <property type="project" value="UniProtKB-KW"/>
</dbReference>
<dbReference type="PRINTS" id="PR00725">
    <property type="entry name" value="DADACBPTASE1"/>
</dbReference>
<evidence type="ECO:0000256" key="4">
    <source>
        <dbReference type="ARBA" id="ARBA00022960"/>
    </source>
</evidence>
<evidence type="ECO:0000313" key="13">
    <source>
        <dbReference type="Proteomes" id="UP000540128"/>
    </source>
</evidence>
<accession>A0A7Y6C8T2</accession>
<dbReference type="GO" id="GO:0071555">
    <property type="term" value="P:cell wall organization"/>
    <property type="evidence" value="ECO:0007669"/>
    <property type="project" value="UniProtKB-KW"/>
</dbReference>